<evidence type="ECO:0000259" key="2">
    <source>
        <dbReference type="Pfam" id="PF00535"/>
    </source>
</evidence>
<accession>A0ABT8KKT7</accession>
<dbReference type="SUPFAM" id="SSF53448">
    <property type="entry name" value="Nucleotide-diphospho-sugar transferases"/>
    <property type="match status" value="1"/>
</dbReference>
<name>A0ABT8KKT7_9BACT</name>
<dbReference type="EMBL" id="JAUJEA010000001">
    <property type="protein sequence ID" value="MDN5200834.1"/>
    <property type="molecule type" value="Genomic_DNA"/>
</dbReference>
<proteinExistence type="predicted"/>
<feature type="transmembrane region" description="Helical" evidence="1">
    <location>
        <begin position="264"/>
        <end position="281"/>
    </location>
</feature>
<dbReference type="Pfam" id="PF00535">
    <property type="entry name" value="Glycos_transf_2"/>
    <property type="match status" value="1"/>
</dbReference>
<dbReference type="GO" id="GO:0016757">
    <property type="term" value="F:glycosyltransferase activity"/>
    <property type="evidence" value="ECO:0007669"/>
    <property type="project" value="UniProtKB-KW"/>
</dbReference>
<dbReference type="PANTHER" id="PTHR43685:SF2">
    <property type="entry name" value="GLYCOSYLTRANSFERASE 2-LIKE DOMAIN-CONTAINING PROTEIN"/>
    <property type="match status" value="1"/>
</dbReference>
<dbReference type="Gene3D" id="3.90.550.10">
    <property type="entry name" value="Spore Coat Polysaccharide Biosynthesis Protein SpsA, Chain A"/>
    <property type="match status" value="1"/>
</dbReference>
<gene>
    <name evidence="3" type="ORF">QQ008_05665</name>
</gene>
<keyword evidence="1" id="KW-0812">Transmembrane</keyword>
<keyword evidence="3" id="KW-0328">Glycosyltransferase</keyword>
<protein>
    <submittedName>
        <fullName evidence="3">Glycosyltransferase</fullName>
        <ecNumber evidence="3">2.4.-.-</ecNumber>
    </submittedName>
</protein>
<comment type="caution">
    <text evidence="3">The sequence shown here is derived from an EMBL/GenBank/DDBJ whole genome shotgun (WGS) entry which is preliminary data.</text>
</comment>
<keyword evidence="4" id="KW-1185">Reference proteome</keyword>
<keyword evidence="3" id="KW-0808">Transferase</keyword>
<dbReference type="RefSeq" id="WP_346750853.1">
    <property type="nucleotide sequence ID" value="NZ_JAUJEA010000001.1"/>
</dbReference>
<evidence type="ECO:0000313" key="3">
    <source>
        <dbReference type="EMBL" id="MDN5200834.1"/>
    </source>
</evidence>
<feature type="domain" description="Glycosyltransferase 2-like" evidence="2">
    <location>
        <begin position="5"/>
        <end position="169"/>
    </location>
</feature>
<sequence>MRQYSIIIPVYNRPNEIDELLESLTHQTFKNFEVLVIEDGSKKKCDAIIEKYTDLLNISYYYKENSGQGFSRNFGFQKAKGDYLIVFDSDCLIPPHYLAEVEKVLDKQKFDAFGGPDRAHDSFTPLQKAINYSMTSLFTTGGIRGRKKHVGTFHPRSFNMGISREVFEKTNGYIITRMGEDIEFSIRIINHGFKTGLIENAFVYHKRRTDLPAFFRQLHFFGRARINVKRFFSSELKLVHAFPAVFLIALLGTFLVLPLIHLKLFKIALSIFILYFGSIFLDSSIKNRNLKVGLLSIATSFVQLSAYGLGFLQELGRDLTKRK</sequence>
<feature type="transmembrane region" description="Helical" evidence="1">
    <location>
        <begin position="238"/>
        <end position="257"/>
    </location>
</feature>
<dbReference type="Proteomes" id="UP001172082">
    <property type="component" value="Unassembled WGS sequence"/>
</dbReference>
<keyword evidence="1" id="KW-1133">Transmembrane helix</keyword>
<keyword evidence="1" id="KW-0472">Membrane</keyword>
<dbReference type="InterPro" id="IPR001173">
    <property type="entry name" value="Glyco_trans_2-like"/>
</dbReference>
<reference evidence="3" key="1">
    <citation type="submission" date="2023-06" db="EMBL/GenBank/DDBJ databases">
        <title>Genomic of Parafulvivirga corallium.</title>
        <authorList>
            <person name="Wang G."/>
        </authorList>
    </citation>
    <scope>NUCLEOTIDE SEQUENCE</scope>
    <source>
        <strain evidence="3">BMA10</strain>
    </source>
</reference>
<organism evidence="3 4">
    <name type="scientific">Splendidivirga corallicola</name>
    <dbReference type="NCBI Taxonomy" id="3051826"/>
    <lineage>
        <taxon>Bacteria</taxon>
        <taxon>Pseudomonadati</taxon>
        <taxon>Bacteroidota</taxon>
        <taxon>Cytophagia</taxon>
        <taxon>Cytophagales</taxon>
        <taxon>Splendidivirgaceae</taxon>
        <taxon>Splendidivirga</taxon>
    </lineage>
</organism>
<dbReference type="EC" id="2.4.-.-" evidence="3"/>
<dbReference type="PANTHER" id="PTHR43685">
    <property type="entry name" value="GLYCOSYLTRANSFERASE"/>
    <property type="match status" value="1"/>
</dbReference>
<evidence type="ECO:0000313" key="4">
    <source>
        <dbReference type="Proteomes" id="UP001172082"/>
    </source>
</evidence>
<dbReference type="InterPro" id="IPR050834">
    <property type="entry name" value="Glycosyltransf_2"/>
</dbReference>
<evidence type="ECO:0000256" key="1">
    <source>
        <dbReference type="SAM" id="Phobius"/>
    </source>
</evidence>
<dbReference type="InterPro" id="IPR029044">
    <property type="entry name" value="Nucleotide-diphossugar_trans"/>
</dbReference>